<proteinExistence type="inferred from homology"/>
<dbReference type="GO" id="GO:0043515">
    <property type="term" value="F:kinetochore binding"/>
    <property type="evidence" value="ECO:0007669"/>
    <property type="project" value="TreeGrafter"/>
</dbReference>
<protein>
    <submittedName>
        <fullName evidence="10">Centromere protein H</fullName>
    </submittedName>
</protein>
<dbReference type="PANTHER" id="PTHR48122:SF1">
    <property type="entry name" value="CENTROMERE PROTEIN H"/>
    <property type="match status" value="1"/>
</dbReference>
<accession>A0A8C3UFQ4</accession>
<feature type="coiled-coil region" evidence="8">
    <location>
        <begin position="79"/>
        <end position="149"/>
    </location>
</feature>
<dbReference type="CTD" id="64946"/>
<dbReference type="GO" id="GO:0007059">
    <property type="term" value="P:chromosome segregation"/>
    <property type="evidence" value="ECO:0007669"/>
    <property type="project" value="TreeGrafter"/>
</dbReference>
<dbReference type="GeneID" id="117010612"/>
<keyword evidence="11" id="KW-1185">Reference proteome</keyword>
<evidence type="ECO:0000313" key="10">
    <source>
        <dbReference type="Ensembl" id="ENSCUSP00005011387.1"/>
    </source>
</evidence>
<evidence type="ECO:0000256" key="7">
    <source>
        <dbReference type="ARBA" id="ARBA00025735"/>
    </source>
</evidence>
<feature type="domain" description="Centromere protein H C-terminal" evidence="9">
    <location>
        <begin position="6"/>
        <end position="185"/>
    </location>
</feature>
<gene>
    <name evidence="10" type="primary">CENPH</name>
</gene>
<reference evidence="10" key="2">
    <citation type="submission" date="2025-08" db="UniProtKB">
        <authorList>
            <consortium name="Ensembl"/>
        </authorList>
    </citation>
    <scope>IDENTIFICATION</scope>
</reference>
<organism evidence="10 11">
    <name type="scientific">Catharus ustulatus</name>
    <name type="common">Russet-backed thrush</name>
    <name type="synonym">Hylocichla ustulatus</name>
    <dbReference type="NCBI Taxonomy" id="91951"/>
    <lineage>
        <taxon>Eukaryota</taxon>
        <taxon>Metazoa</taxon>
        <taxon>Chordata</taxon>
        <taxon>Craniata</taxon>
        <taxon>Vertebrata</taxon>
        <taxon>Euteleostomi</taxon>
        <taxon>Archelosauria</taxon>
        <taxon>Archosauria</taxon>
        <taxon>Dinosauria</taxon>
        <taxon>Saurischia</taxon>
        <taxon>Theropoda</taxon>
        <taxon>Coelurosauria</taxon>
        <taxon>Aves</taxon>
        <taxon>Neognathae</taxon>
        <taxon>Neoaves</taxon>
        <taxon>Telluraves</taxon>
        <taxon>Australaves</taxon>
        <taxon>Passeriformes</taxon>
        <taxon>Turdidae</taxon>
        <taxon>Catharus</taxon>
    </lineage>
</organism>
<evidence type="ECO:0000259" key="9">
    <source>
        <dbReference type="Pfam" id="PF05837"/>
    </source>
</evidence>
<dbReference type="GO" id="GO:0007052">
    <property type="term" value="P:mitotic spindle organization"/>
    <property type="evidence" value="ECO:0007669"/>
    <property type="project" value="TreeGrafter"/>
</dbReference>
<dbReference type="Pfam" id="PF05837">
    <property type="entry name" value="CENP-H"/>
    <property type="match status" value="1"/>
</dbReference>
<name>A0A8C3UFQ4_CATUS</name>
<evidence type="ECO:0000256" key="1">
    <source>
        <dbReference type="ARBA" id="ARBA00004123"/>
    </source>
</evidence>
<dbReference type="Ensembl" id="ENSCUST00005011861.1">
    <property type="protein sequence ID" value="ENSCUSP00005011387.1"/>
    <property type="gene ID" value="ENSCUSG00005007336.1"/>
</dbReference>
<dbReference type="InterPro" id="IPR008426">
    <property type="entry name" value="CENP-H_C"/>
</dbReference>
<comment type="subcellular location">
    <subcellularLocation>
        <location evidence="2">Chromosome</location>
        <location evidence="2">Centromere</location>
        <location evidence="2">Kinetochore</location>
    </subcellularLocation>
    <subcellularLocation>
        <location evidence="1">Nucleus</location>
    </subcellularLocation>
</comment>
<keyword evidence="5" id="KW-0539">Nucleus</keyword>
<reference evidence="10" key="1">
    <citation type="submission" date="2020-10" db="EMBL/GenBank/DDBJ databases">
        <title>Catharus ustulatus (Swainson's thrush) genome, bCatUst1, primary haplotype v2.</title>
        <authorList>
            <person name="Delmore K."/>
            <person name="Vafadar M."/>
            <person name="Formenti G."/>
            <person name="Chow W."/>
            <person name="Pelan S."/>
            <person name="Howe K."/>
            <person name="Rhie A."/>
            <person name="Mountcastle J."/>
            <person name="Haase B."/>
            <person name="Fedrigo O."/>
            <person name="Jarvis E.D."/>
        </authorList>
    </citation>
    <scope>NUCLEOTIDE SEQUENCE [LARGE SCALE GENOMIC DNA]</scope>
</reference>
<dbReference type="AlphaFoldDB" id="A0A8C3UFQ4"/>
<evidence type="ECO:0000256" key="6">
    <source>
        <dbReference type="ARBA" id="ARBA00023328"/>
    </source>
</evidence>
<reference evidence="10" key="3">
    <citation type="submission" date="2025-09" db="UniProtKB">
        <authorList>
            <consortium name="Ensembl"/>
        </authorList>
    </citation>
    <scope>IDENTIFICATION</scope>
</reference>
<keyword evidence="3" id="KW-0158">Chromosome</keyword>
<dbReference type="GO" id="GO:0000776">
    <property type="term" value="C:kinetochore"/>
    <property type="evidence" value="ECO:0007669"/>
    <property type="project" value="UniProtKB-KW"/>
</dbReference>
<evidence type="ECO:0000256" key="5">
    <source>
        <dbReference type="ARBA" id="ARBA00023242"/>
    </source>
</evidence>
<evidence type="ECO:0000256" key="8">
    <source>
        <dbReference type="SAM" id="Coils"/>
    </source>
</evidence>
<dbReference type="PANTHER" id="PTHR48122">
    <property type="entry name" value="CENTROMERE PROTEIN H"/>
    <property type="match status" value="1"/>
</dbReference>
<dbReference type="GO" id="GO:0051382">
    <property type="term" value="P:kinetochore assembly"/>
    <property type="evidence" value="ECO:0007669"/>
    <property type="project" value="InterPro"/>
</dbReference>
<dbReference type="GO" id="GO:0005634">
    <property type="term" value="C:nucleus"/>
    <property type="evidence" value="ECO:0007669"/>
    <property type="project" value="UniProtKB-SubCell"/>
</dbReference>
<evidence type="ECO:0000256" key="3">
    <source>
        <dbReference type="ARBA" id="ARBA00022454"/>
    </source>
</evidence>
<keyword evidence="8" id="KW-0175">Coiled coil</keyword>
<sequence>MECNTAVLVERENFLDHPLEEDFMLSATQDLQTDIEKVRVSLQNKTLALQRVQIMAALRKKLKQDDEDSRLILKTMENIVLLSQKISEYQQQAHQKEQQLIDIKNRRLLLKKREQQLQEIQAMREKQKEKQKSVNVTEMENMLEVLEKEREITTILQSVFQNIVFGSGVNWAEDPSLKEIILRLEKNVYLQ</sequence>
<dbReference type="Proteomes" id="UP000694563">
    <property type="component" value="Chromosome Z"/>
</dbReference>
<keyword evidence="4" id="KW-0995">Kinetochore</keyword>
<dbReference type="InterPro" id="IPR040034">
    <property type="entry name" value="CENP-H"/>
</dbReference>
<evidence type="ECO:0000256" key="2">
    <source>
        <dbReference type="ARBA" id="ARBA00004629"/>
    </source>
</evidence>
<evidence type="ECO:0000313" key="11">
    <source>
        <dbReference type="Proteomes" id="UP000694563"/>
    </source>
</evidence>
<comment type="similarity">
    <text evidence="7">Belongs to the CENP-H/MCM16 family.</text>
</comment>
<keyword evidence="6" id="KW-0137">Centromere</keyword>
<evidence type="ECO:0000256" key="4">
    <source>
        <dbReference type="ARBA" id="ARBA00022838"/>
    </source>
</evidence>
<dbReference type="OrthoDB" id="2274804at2759"/>
<dbReference type="RefSeq" id="XP_032941154.1">
    <property type="nucleotide sequence ID" value="XM_033085263.2"/>
</dbReference>